<sequence length="52" mass="5893">MIVIGFQIITVSDKPYIMDAWDGMSPYVTLVLVSLVHGCVLLLMVKWNKKLL</sequence>
<evidence type="ECO:0000313" key="1">
    <source>
        <dbReference type="EMBL" id="UXH46513.1"/>
    </source>
</evidence>
<organism evidence="1 2">
    <name type="scientific">Rossellomorea vietnamensis</name>
    <dbReference type="NCBI Taxonomy" id="218284"/>
    <lineage>
        <taxon>Bacteria</taxon>
        <taxon>Bacillati</taxon>
        <taxon>Bacillota</taxon>
        <taxon>Bacilli</taxon>
        <taxon>Bacillales</taxon>
        <taxon>Bacillaceae</taxon>
        <taxon>Rossellomorea</taxon>
    </lineage>
</organism>
<name>A0ACD4CD41_9BACI</name>
<dbReference type="Proteomes" id="UP001064027">
    <property type="component" value="Chromosome"/>
</dbReference>
<keyword evidence="2" id="KW-1185">Reference proteome</keyword>
<proteinExistence type="predicted"/>
<accession>A0ACD4CD41</accession>
<protein>
    <submittedName>
        <fullName evidence="1">Uncharacterized protein</fullName>
    </submittedName>
</protein>
<reference evidence="1" key="1">
    <citation type="submission" date="2022-09" db="EMBL/GenBank/DDBJ databases">
        <title>Complete genome sequence of Rossellomorea vietnamensis strain RL-WG62, a newly isolated PGPR with the potential for plant salinity stress alleviation.</title>
        <authorList>
            <person name="Ren L."/>
            <person name="Wang G."/>
            <person name="Hu H."/>
        </authorList>
    </citation>
    <scope>NUCLEOTIDE SEQUENCE</scope>
    <source>
        <strain evidence="1">RL-WG62</strain>
    </source>
</reference>
<gene>
    <name evidence="1" type="ORF">N5C46_10855</name>
</gene>
<evidence type="ECO:0000313" key="2">
    <source>
        <dbReference type="Proteomes" id="UP001064027"/>
    </source>
</evidence>
<dbReference type="EMBL" id="CP104558">
    <property type="protein sequence ID" value="UXH46513.1"/>
    <property type="molecule type" value="Genomic_DNA"/>
</dbReference>